<dbReference type="GO" id="GO:0004853">
    <property type="term" value="F:uroporphyrinogen decarboxylase activity"/>
    <property type="evidence" value="ECO:0007669"/>
    <property type="project" value="InterPro"/>
</dbReference>
<dbReference type="GO" id="GO:0006779">
    <property type="term" value="P:porphyrin-containing compound biosynthetic process"/>
    <property type="evidence" value="ECO:0007669"/>
    <property type="project" value="InterPro"/>
</dbReference>
<proteinExistence type="predicted"/>
<dbReference type="EMBL" id="CP136426">
    <property type="protein sequence ID" value="WOC51992.1"/>
    <property type="molecule type" value="Genomic_DNA"/>
</dbReference>
<evidence type="ECO:0000259" key="1">
    <source>
        <dbReference type="Pfam" id="PF01208"/>
    </source>
</evidence>
<sequence length="58" mass="6649">MDYLCYCVEGKGSKAFDIAKSFCFTQPQAAHLLLQKITDTTIAYLKERWKKGCLPFKV</sequence>
<dbReference type="InterPro" id="IPR038071">
    <property type="entry name" value="UROD/MetE-like_sf"/>
</dbReference>
<feature type="domain" description="Uroporphyrinogen decarboxylase (URO-D)" evidence="1">
    <location>
        <begin position="4"/>
        <end position="53"/>
    </location>
</feature>
<reference evidence="2" key="1">
    <citation type="submission" date="2023-10" db="EMBL/GenBank/DDBJ databases">
        <title>Characterization and whole genome sequencing of a novel strain of Bergeyella porcorum QD2021 isolated from pig.</title>
        <authorList>
            <person name="Liu G."/>
            <person name="Chen C."/>
            <person name="Han X."/>
        </authorList>
    </citation>
    <scope>NUCLEOTIDE SEQUENCE</scope>
    <source>
        <strain evidence="2">QD2021</strain>
    </source>
</reference>
<organism evidence="2 3">
    <name type="scientific">Bergeyella porcorum</name>
    <dbReference type="NCBI Taxonomy" id="1735111"/>
    <lineage>
        <taxon>Bacteria</taxon>
        <taxon>Pseudomonadati</taxon>
        <taxon>Bacteroidota</taxon>
        <taxon>Flavobacteriia</taxon>
        <taxon>Flavobacteriales</taxon>
        <taxon>Weeksellaceae</taxon>
        <taxon>Bergeyella</taxon>
    </lineage>
</organism>
<dbReference type="Proteomes" id="UP001432059">
    <property type="component" value="Chromosome"/>
</dbReference>
<evidence type="ECO:0000313" key="3">
    <source>
        <dbReference type="Proteomes" id="UP001432059"/>
    </source>
</evidence>
<keyword evidence="3" id="KW-1185">Reference proteome</keyword>
<name>A0AAU0F1D9_9FLAO</name>
<dbReference type="SUPFAM" id="SSF51726">
    <property type="entry name" value="UROD/MetE-like"/>
    <property type="match status" value="1"/>
</dbReference>
<gene>
    <name evidence="2" type="ORF">BPO_1345</name>
</gene>
<dbReference type="InterPro" id="IPR000257">
    <property type="entry name" value="Uroporphyrinogen_deCOase"/>
</dbReference>
<protein>
    <recommendedName>
        <fullName evidence="1">Uroporphyrinogen decarboxylase (URO-D) domain-containing protein</fullName>
    </recommendedName>
</protein>
<dbReference type="Pfam" id="PF01208">
    <property type="entry name" value="URO-D"/>
    <property type="match status" value="1"/>
</dbReference>
<dbReference type="Gene3D" id="3.20.20.210">
    <property type="match status" value="1"/>
</dbReference>
<accession>A0AAU0F1D9</accession>
<dbReference type="KEGG" id="bpor:BPO_1345"/>
<dbReference type="AlphaFoldDB" id="A0AAU0F1D9"/>
<evidence type="ECO:0000313" key="2">
    <source>
        <dbReference type="EMBL" id="WOC51992.1"/>
    </source>
</evidence>